<sequence>MEKKLNQDKESHRLWHRLNERFVKAMATYHLIEDDDHILVGLSGGKDSLLLLELLAKRSRILHPRFKVEALHVRMANIHYETDSSYLQQFCDELGVKLHVLTTSFEVINGSRKGKTPCFLCSWNRRKQMFNLAQELGCNKIALGHHQDDLLHTALMNLTFQGRFDTMPALLKMRKMPLSIIRPLCMIEEKDIKQYAELQGYQKQQKLCPYETNSHRADIKHIYDAIEQMSPEARYSMWNALNADNKLIEE</sequence>
<dbReference type="PIRSF" id="PIRSF004976">
    <property type="entry name" value="ATPase_YdaO"/>
    <property type="match status" value="1"/>
</dbReference>
<dbReference type="CDD" id="cd24138">
    <property type="entry name" value="TtcA-like"/>
    <property type="match status" value="1"/>
</dbReference>
<proteinExistence type="predicted"/>
<reference evidence="4" key="1">
    <citation type="submission" date="2019-04" db="EMBL/GenBank/DDBJ databases">
        <title>Evolution of Biomass-Degrading Anaerobic Consortia Revealed by Metagenomics.</title>
        <authorList>
            <person name="Peng X."/>
        </authorList>
    </citation>
    <scope>NUCLEOTIDE SEQUENCE</scope>
    <source>
        <strain evidence="4">SIG140</strain>
    </source>
</reference>
<evidence type="ECO:0000256" key="1">
    <source>
        <dbReference type="ARBA" id="ARBA00022679"/>
    </source>
</evidence>
<dbReference type="GO" id="GO:0016740">
    <property type="term" value="F:transferase activity"/>
    <property type="evidence" value="ECO:0007669"/>
    <property type="project" value="UniProtKB-KW"/>
</dbReference>
<feature type="binding site" evidence="2">
    <location>
        <position position="149"/>
    </location>
    <ligand>
        <name>ATP</name>
        <dbReference type="ChEBI" id="CHEBI:30616"/>
    </ligand>
</feature>
<comment type="caution">
    <text evidence="4">The sequence shown here is derived from an EMBL/GenBank/DDBJ whole genome shotgun (WGS) entry which is preliminary data.</text>
</comment>
<dbReference type="InterPro" id="IPR014729">
    <property type="entry name" value="Rossmann-like_a/b/a_fold"/>
</dbReference>
<dbReference type="GO" id="GO:0008033">
    <property type="term" value="P:tRNA processing"/>
    <property type="evidence" value="ECO:0007669"/>
    <property type="project" value="InterPro"/>
</dbReference>
<dbReference type="SUPFAM" id="SSF52402">
    <property type="entry name" value="Adenine nucleotide alpha hydrolases-like"/>
    <property type="match status" value="1"/>
</dbReference>
<dbReference type="AlphaFoldDB" id="A0A9D5S6P7"/>
<dbReference type="PANTHER" id="PTHR43686:SF1">
    <property type="entry name" value="AMINOTRAN_5 DOMAIN-CONTAINING PROTEIN"/>
    <property type="match status" value="1"/>
</dbReference>
<keyword evidence="2" id="KW-0067">ATP-binding</keyword>
<accession>A0A9D5S6P7</accession>
<dbReference type="Pfam" id="PF01171">
    <property type="entry name" value="ATP_bind_3"/>
    <property type="match status" value="1"/>
</dbReference>
<dbReference type="EMBL" id="SUYC01000003">
    <property type="protein sequence ID" value="MBE6269988.1"/>
    <property type="molecule type" value="Genomic_DNA"/>
</dbReference>
<organism evidence="4 5">
    <name type="scientific">Xylanibacter ruminicola</name>
    <name type="common">Prevotella ruminicola</name>
    <dbReference type="NCBI Taxonomy" id="839"/>
    <lineage>
        <taxon>Bacteria</taxon>
        <taxon>Pseudomonadati</taxon>
        <taxon>Bacteroidota</taxon>
        <taxon>Bacteroidia</taxon>
        <taxon>Bacteroidales</taxon>
        <taxon>Prevotellaceae</taxon>
        <taxon>Xylanibacter</taxon>
    </lineage>
</organism>
<keyword evidence="2" id="KW-0547">Nucleotide-binding</keyword>
<protein>
    <submittedName>
        <fullName evidence="4">tRNA 2-thiocytidine biosynthesis protein TtcA</fullName>
    </submittedName>
</protein>
<dbReference type="GO" id="GO:0005524">
    <property type="term" value="F:ATP binding"/>
    <property type="evidence" value="ECO:0007669"/>
    <property type="project" value="UniProtKB-KW"/>
</dbReference>
<dbReference type="PANTHER" id="PTHR43686">
    <property type="entry name" value="SULFURTRANSFERASE-RELATED"/>
    <property type="match status" value="1"/>
</dbReference>
<dbReference type="Proteomes" id="UP000806522">
    <property type="component" value="Unassembled WGS sequence"/>
</dbReference>
<evidence type="ECO:0000313" key="4">
    <source>
        <dbReference type="EMBL" id="MBE6269988.1"/>
    </source>
</evidence>
<evidence type="ECO:0000313" key="5">
    <source>
        <dbReference type="Proteomes" id="UP000806522"/>
    </source>
</evidence>
<evidence type="ECO:0000259" key="3">
    <source>
        <dbReference type="Pfam" id="PF01171"/>
    </source>
</evidence>
<dbReference type="InterPro" id="IPR011063">
    <property type="entry name" value="TilS/TtcA_N"/>
</dbReference>
<keyword evidence="1" id="KW-0808">Transferase</keyword>
<feature type="binding site" evidence="2">
    <location>
        <begin position="41"/>
        <end position="43"/>
    </location>
    <ligand>
        <name>ATP</name>
        <dbReference type="ChEBI" id="CHEBI:30616"/>
    </ligand>
</feature>
<gene>
    <name evidence="4" type="ORF">E7101_03450</name>
</gene>
<name>A0A9D5S6P7_XYLRU</name>
<feature type="binding site" evidence="2">
    <location>
        <position position="144"/>
    </location>
    <ligand>
        <name>ATP</name>
        <dbReference type="ChEBI" id="CHEBI:30616"/>
    </ligand>
</feature>
<feature type="binding site" evidence="2">
    <location>
        <position position="47"/>
    </location>
    <ligand>
        <name>ATP</name>
        <dbReference type="ChEBI" id="CHEBI:30616"/>
    </ligand>
</feature>
<feature type="domain" description="tRNA(Ile)-lysidine/2-thiocytidine synthase N-terminal" evidence="3">
    <location>
        <begin position="37"/>
        <end position="201"/>
    </location>
</feature>
<dbReference type="InterPro" id="IPR035107">
    <property type="entry name" value="tRNA_thiolation_TtcA_Ctu1"/>
</dbReference>
<feature type="binding site" evidence="2">
    <location>
        <position position="73"/>
    </location>
    <ligand>
        <name>ATP</name>
        <dbReference type="ChEBI" id="CHEBI:30616"/>
    </ligand>
</feature>
<evidence type="ECO:0000256" key="2">
    <source>
        <dbReference type="PIRSR" id="PIRSR004976-51"/>
    </source>
</evidence>
<dbReference type="Gene3D" id="3.40.50.620">
    <property type="entry name" value="HUPs"/>
    <property type="match status" value="1"/>
</dbReference>